<reference evidence="2 3" key="1">
    <citation type="journal article" date="2019" name="Int. J. Syst. Evol. Microbiol.">
        <title>The Global Catalogue of Microorganisms (GCM) 10K type strain sequencing project: providing services to taxonomists for standard genome sequencing and annotation.</title>
        <authorList>
            <consortium name="The Broad Institute Genomics Platform"/>
            <consortium name="The Broad Institute Genome Sequencing Center for Infectious Disease"/>
            <person name="Wu L."/>
            <person name="Ma J."/>
        </authorList>
    </citation>
    <scope>NUCLEOTIDE SEQUENCE [LARGE SCALE GENOMIC DNA]</scope>
    <source>
        <strain evidence="2 3">JCM 4805</strain>
    </source>
</reference>
<dbReference type="EMBL" id="BAAABY010000001">
    <property type="protein sequence ID" value="GAA0440353.1"/>
    <property type="molecule type" value="Genomic_DNA"/>
</dbReference>
<gene>
    <name evidence="2" type="ORF">GCM10010361_00320</name>
</gene>
<evidence type="ECO:0000313" key="3">
    <source>
        <dbReference type="Proteomes" id="UP001500909"/>
    </source>
</evidence>
<accession>A0ABN0ZAM2</accession>
<organism evidence="2 3">
    <name type="scientific">Streptomyces olivaceiscleroticus</name>
    <dbReference type="NCBI Taxonomy" id="68245"/>
    <lineage>
        <taxon>Bacteria</taxon>
        <taxon>Bacillati</taxon>
        <taxon>Actinomycetota</taxon>
        <taxon>Actinomycetes</taxon>
        <taxon>Kitasatosporales</taxon>
        <taxon>Streptomycetaceae</taxon>
        <taxon>Streptomyces</taxon>
    </lineage>
</organism>
<proteinExistence type="predicted"/>
<keyword evidence="3" id="KW-1185">Reference proteome</keyword>
<name>A0ABN0ZAM2_9ACTN</name>
<feature type="region of interest" description="Disordered" evidence="1">
    <location>
        <begin position="1"/>
        <end position="81"/>
    </location>
</feature>
<dbReference type="Proteomes" id="UP001500909">
    <property type="component" value="Unassembled WGS sequence"/>
</dbReference>
<sequence length="100" mass="10642">MLEVRDLLTTGAGPEIPRKSGGTTATGRSPDRCPGVTPSPPRQPPEPGRLPYGAVRLPFPVAAAPPVPPRPTSSDTRGWDGRRITLPLLSIGALRRRRCS</sequence>
<feature type="compositionally biased region" description="Low complexity" evidence="1">
    <location>
        <begin position="49"/>
        <end position="62"/>
    </location>
</feature>
<evidence type="ECO:0000313" key="2">
    <source>
        <dbReference type="EMBL" id="GAA0440353.1"/>
    </source>
</evidence>
<feature type="compositionally biased region" description="Pro residues" evidence="1">
    <location>
        <begin position="37"/>
        <end position="48"/>
    </location>
</feature>
<protein>
    <submittedName>
        <fullName evidence="2">Uncharacterized protein</fullName>
    </submittedName>
</protein>
<evidence type="ECO:0000256" key="1">
    <source>
        <dbReference type="SAM" id="MobiDB-lite"/>
    </source>
</evidence>
<comment type="caution">
    <text evidence="2">The sequence shown here is derived from an EMBL/GenBank/DDBJ whole genome shotgun (WGS) entry which is preliminary data.</text>
</comment>